<keyword evidence="2" id="KW-1185">Reference proteome</keyword>
<dbReference type="Proteomes" id="UP000447434">
    <property type="component" value="Chromosome 11"/>
</dbReference>
<dbReference type="EMBL" id="WOCE01000011">
    <property type="protein sequence ID" value="KAE9603984.1"/>
    <property type="molecule type" value="Genomic_DNA"/>
</dbReference>
<organism evidence="1 2">
    <name type="scientific">Lupinus albus</name>
    <name type="common">White lupine</name>
    <name type="synonym">Lupinus termis</name>
    <dbReference type="NCBI Taxonomy" id="3870"/>
    <lineage>
        <taxon>Eukaryota</taxon>
        <taxon>Viridiplantae</taxon>
        <taxon>Streptophyta</taxon>
        <taxon>Embryophyta</taxon>
        <taxon>Tracheophyta</taxon>
        <taxon>Spermatophyta</taxon>
        <taxon>Magnoliopsida</taxon>
        <taxon>eudicotyledons</taxon>
        <taxon>Gunneridae</taxon>
        <taxon>Pentapetalae</taxon>
        <taxon>rosids</taxon>
        <taxon>fabids</taxon>
        <taxon>Fabales</taxon>
        <taxon>Fabaceae</taxon>
        <taxon>Papilionoideae</taxon>
        <taxon>50 kb inversion clade</taxon>
        <taxon>genistoids sensu lato</taxon>
        <taxon>core genistoids</taxon>
        <taxon>Genisteae</taxon>
        <taxon>Lupinus</taxon>
    </lineage>
</organism>
<evidence type="ECO:0000313" key="1">
    <source>
        <dbReference type="EMBL" id="KAE9603984.1"/>
    </source>
</evidence>
<comment type="caution">
    <text evidence="1">The sequence shown here is derived from an EMBL/GenBank/DDBJ whole genome shotgun (WGS) entry which is preliminary data.</text>
</comment>
<proteinExistence type="predicted"/>
<evidence type="ECO:0000313" key="2">
    <source>
        <dbReference type="Proteomes" id="UP000447434"/>
    </source>
</evidence>
<dbReference type="Pfam" id="PF06376">
    <property type="entry name" value="AGP"/>
    <property type="match status" value="1"/>
</dbReference>
<dbReference type="InterPro" id="IPR009424">
    <property type="entry name" value="AGP16/20/22/41"/>
</dbReference>
<dbReference type="AlphaFoldDB" id="A0A6A5P7A6"/>
<accession>A0A6A5P7A6</accession>
<sequence>MAVSNASLRVVTFLGLIYATLVSLASSQSHAPAPAPSSDGTTIDQAIAYVLMLLALVLTYIIH</sequence>
<dbReference type="PANTHER" id="PTHR33374">
    <property type="entry name" value="ARABINOGALACTAN PROTEIN 20"/>
    <property type="match status" value="1"/>
</dbReference>
<name>A0A6A5P7A6_LUPAL</name>
<reference evidence="2" key="1">
    <citation type="journal article" date="2020" name="Nat. Commun.">
        <title>Genome sequence of the cluster root forming white lupin.</title>
        <authorList>
            <person name="Hufnagel B."/>
            <person name="Marques A."/>
            <person name="Soriano A."/>
            <person name="Marques L."/>
            <person name="Divol F."/>
            <person name="Doumas P."/>
            <person name="Sallet E."/>
            <person name="Mancinotti D."/>
            <person name="Carrere S."/>
            <person name="Marande W."/>
            <person name="Arribat S."/>
            <person name="Keller J."/>
            <person name="Huneau C."/>
            <person name="Blein T."/>
            <person name="Aime D."/>
            <person name="Laguerre M."/>
            <person name="Taylor J."/>
            <person name="Schubert V."/>
            <person name="Nelson M."/>
            <person name="Geu-Flores F."/>
            <person name="Crespi M."/>
            <person name="Gallardo-Guerrero K."/>
            <person name="Delaux P.-M."/>
            <person name="Salse J."/>
            <person name="Berges H."/>
            <person name="Guyot R."/>
            <person name="Gouzy J."/>
            <person name="Peret B."/>
        </authorList>
    </citation>
    <scope>NUCLEOTIDE SEQUENCE [LARGE SCALE GENOMIC DNA]</scope>
    <source>
        <strain evidence="2">cv. Amiga</strain>
    </source>
</reference>
<protein>
    <submittedName>
        <fullName evidence="1">Putative arabinogalactan peptide, AGP</fullName>
    </submittedName>
</protein>
<gene>
    <name evidence="1" type="ORF">Lalb_Chr11g0066541</name>
</gene>